<sequence length="91" mass="9704">MPNLSLPDVKARNDFKGKPLSVVTAQLGNPDGQQTVNRQKIYTWRRGQALQDCLISVVMTPAGDVVESYGTSGDAAICSPYLAPAEPVSAQ</sequence>
<dbReference type="EMBL" id="LT670849">
    <property type="protein sequence ID" value="SHN87200.1"/>
    <property type="molecule type" value="Genomic_DNA"/>
</dbReference>
<accession>A0A1M7UW85</accession>
<evidence type="ECO:0000313" key="2">
    <source>
        <dbReference type="Proteomes" id="UP000184096"/>
    </source>
</evidence>
<name>A0A1M7UW85_9BRAD</name>
<gene>
    <name evidence="1" type="ORF">SAMN05444170_7059</name>
</gene>
<proteinExistence type="predicted"/>
<protein>
    <submittedName>
        <fullName evidence="1">Uncharacterized protein</fullName>
    </submittedName>
</protein>
<organism evidence="1 2">
    <name type="scientific">Bradyrhizobium erythrophlei</name>
    <dbReference type="NCBI Taxonomy" id="1437360"/>
    <lineage>
        <taxon>Bacteria</taxon>
        <taxon>Pseudomonadati</taxon>
        <taxon>Pseudomonadota</taxon>
        <taxon>Alphaproteobacteria</taxon>
        <taxon>Hyphomicrobiales</taxon>
        <taxon>Nitrobacteraceae</taxon>
        <taxon>Bradyrhizobium</taxon>
    </lineage>
</organism>
<keyword evidence="2" id="KW-1185">Reference proteome</keyword>
<dbReference type="AlphaFoldDB" id="A0A1M7UW85"/>
<dbReference type="Proteomes" id="UP000184096">
    <property type="component" value="Chromosome I"/>
</dbReference>
<evidence type="ECO:0000313" key="1">
    <source>
        <dbReference type="EMBL" id="SHN87200.1"/>
    </source>
</evidence>
<reference evidence="2" key="1">
    <citation type="submission" date="2016-11" db="EMBL/GenBank/DDBJ databases">
        <authorList>
            <person name="Varghese N."/>
            <person name="Submissions S."/>
        </authorList>
    </citation>
    <scope>NUCLEOTIDE SEQUENCE [LARGE SCALE GENOMIC DNA]</scope>
    <source>
        <strain evidence="2">GAS401</strain>
    </source>
</reference>